<sequence length="639" mass="70879">MDDERSNDEDNGGEVSDQAAAAAPPDILPVEEEDHERNPPPPAVPVHAEAVSILQLHRAPPNANFHGSATSSSSCAVSASNQSLLRQQAHSPVSNATHGLEVSARSFQGGYRRSYEAPFQQLAFSDTSPELDMEDPNASEQSSGWSDVAHSQDHGNGGVPPSPRSLHAGALLNGNFYTFGGYDGNQRVNTFHAFSFAEKRWSPVFPSANSSPPPTPRDRHVAVAFGNAFYVHGGFDGTSRVADFWAFDFSTMSWREIVALQGRHPSPRHSHAAVVHGHSMYIFGGYDGSYKSDLHEFDFTTSRWNAVPAVGRRPRARYRATCVVHKNSMILYGGHDGTRHLSDTHVFDIDTKTWAILLTEGAPPVPRDSHVSVIHMNSMYVFGGSTGSAMNDLHELQLPSSSSMSAKWRSINASHAEQPRHRFCHVAVVHSDAMFVFGGYDGSDRLNDFIRFDFTVYDLSFEVPQSTLIADFRSMINDVTLSDVSFIVEGRDSPIYAHKLMLVRCPYFESLFLGSMRESRQATIYIEQVSYPIFLATLEYLYTDHVSISLKNAMELFEAADLFCIPRLKTMCEKRMLQSITVENAAGIFLAADMHSASALRQKVKKFILSNFEEVSKSSCFEEMGRSNIELVFELLQSR</sequence>
<keyword evidence="1" id="KW-0880">Kelch repeat</keyword>
<dbReference type="SMART" id="SM00225">
    <property type="entry name" value="BTB"/>
    <property type="match status" value="1"/>
</dbReference>
<feature type="domain" description="BTB" evidence="4">
    <location>
        <begin position="482"/>
        <end position="550"/>
    </location>
</feature>
<dbReference type="Gene3D" id="2.120.10.80">
    <property type="entry name" value="Kelch-type beta propeller"/>
    <property type="match status" value="2"/>
</dbReference>
<dbReference type="InterPro" id="IPR011705">
    <property type="entry name" value="BACK"/>
</dbReference>
<dbReference type="PROSITE" id="PS50097">
    <property type="entry name" value="BTB"/>
    <property type="match status" value="1"/>
</dbReference>
<keyword evidence="2" id="KW-0677">Repeat</keyword>
<dbReference type="InterPro" id="IPR000210">
    <property type="entry name" value="BTB/POZ_dom"/>
</dbReference>
<evidence type="ECO:0000313" key="5">
    <source>
        <dbReference type="EMBL" id="CAG9277112.1"/>
    </source>
</evidence>
<reference evidence="5" key="1">
    <citation type="submission" date="2022-02" db="EMBL/GenBank/DDBJ databases">
        <authorList>
            <person name="Giguere J D."/>
        </authorList>
    </citation>
    <scope>NUCLEOTIDE SEQUENCE</scope>
    <source>
        <strain evidence="5">CCAP 1055/1</strain>
    </source>
</reference>
<dbReference type="CDD" id="cd14733">
    <property type="entry name" value="BACK"/>
    <property type="match status" value="1"/>
</dbReference>
<dbReference type="PANTHER" id="PTHR46376:SF1">
    <property type="entry name" value="LEUCINE-ZIPPER-LIKE TRANSCRIPTIONAL REGULATOR 1"/>
    <property type="match status" value="1"/>
</dbReference>
<dbReference type="Pfam" id="PF07707">
    <property type="entry name" value="BACK"/>
    <property type="match status" value="1"/>
</dbReference>
<dbReference type="SMART" id="SM00612">
    <property type="entry name" value="Kelch"/>
    <property type="match status" value="4"/>
</dbReference>
<dbReference type="Proteomes" id="UP000836788">
    <property type="component" value="Chromosome 1"/>
</dbReference>
<evidence type="ECO:0000259" key="4">
    <source>
        <dbReference type="PROSITE" id="PS50097"/>
    </source>
</evidence>
<dbReference type="InterPro" id="IPR051568">
    <property type="entry name" value="LZTR1/Attractin"/>
</dbReference>
<feature type="region of interest" description="Disordered" evidence="3">
    <location>
        <begin position="1"/>
        <end position="47"/>
    </location>
</feature>
<dbReference type="Pfam" id="PF00651">
    <property type="entry name" value="BTB"/>
    <property type="match status" value="1"/>
</dbReference>
<dbReference type="Gene3D" id="1.25.40.420">
    <property type="match status" value="1"/>
</dbReference>
<evidence type="ECO:0000256" key="3">
    <source>
        <dbReference type="SAM" id="MobiDB-lite"/>
    </source>
</evidence>
<feature type="compositionally biased region" description="Acidic residues" evidence="3">
    <location>
        <begin position="1"/>
        <end position="12"/>
    </location>
</feature>
<dbReference type="AlphaFoldDB" id="A0A8J9X0Y3"/>
<dbReference type="PANTHER" id="PTHR46376">
    <property type="entry name" value="LEUCINE-ZIPPER-LIKE TRANSCRIPTIONAL REGULATOR 1"/>
    <property type="match status" value="1"/>
</dbReference>
<dbReference type="EMBL" id="OU594942">
    <property type="protein sequence ID" value="CAG9277112.1"/>
    <property type="molecule type" value="Genomic_DNA"/>
</dbReference>
<evidence type="ECO:0000256" key="2">
    <source>
        <dbReference type="ARBA" id="ARBA00022737"/>
    </source>
</evidence>
<gene>
    <name evidence="5" type="ORF">PTTT1_LOCUS2824</name>
</gene>
<dbReference type="SUPFAM" id="SSF50965">
    <property type="entry name" value="Galactose oxidase, central domain"/>
    <property type="match status" value="2"/>
</dbReference>
<dbReference type="Pfam" id="PF24681">
    <property type="entry name" value="Kelch_KLHDC2_KLHL20_DRC7"/>
    <property type="match status" value="1"/>
</dbReference>
<organism evidence="5">
    <name type="scientific">Phaeodactylum tricornutum</name>
    <name type="common">Diatom</name>
    <dbReference type="NCBI Taxonomy" id="2850"/>
    <lineage>
        <taxon>Eukaryota</taxon>
        <taxon>Sar</taxon>
        <taxon>Stramenopiles</taxon>
        <taxon>Ochrophyta</taxon>
        <taxon>Bacillariophyta</taxon>
        <taxon>Bacillariophyceae</taxon>
        <taxon>Bacillariophycidae</taxon>
        <taxon>Naviculales</taxon>
        <taxon>Phaeodactylaceae</taxon>
        <taxon>Phaeodactylum</taxon>
    </lineage>
</organism>
<feature type="region of interest" description="Disordered" evidence="3">
    <location>
        <begin position="128"/>
        <end position="165"/>
    </location>
</feature>
<name>A0A8J9X0Y3_PHATR</name>
<dbReference type="InterPro" id="IPR011043">
    <property type="entry name" value="Gal_Oxase/kelch_b-propeller"/>
</dbReference>
<dbReference type="Pfam" id="PF01344">
    <property type="entry name" value="Kelch_1"/>
    <property type="match status" value="1"/>
</dbReference>
<dbReference type="InterPro" id="IPR015915">
    <property type="entry name" value="Kelch-typ_b-propeller"/>
</dbReference>
<dbReference type="GO" id="GO:0005794">
    <property type="term" value="C:Golgi apparatus"/>
    <property type="evidence" value="ECO:0007669"/>
    <property type="project" value="TreeGrafter"/>
</dbReference>
<proteinExistence type="predicted"/>
<accession>A0A8J9X0Y3</accession>
<dbReference type="InterPro" id="IPR011333">
    <property type="entry name" value="SKP1/BTB/POZ_sf"/>
</dbReference>
<evidence type="ECO:0000256" key="1">
    <source>
        <dbReference type="ARBA" id="ARBA00022441"/>
    </source>
</evidence>
<dbReference type="SUPFAM" id="SSF54695">
    <property type="entry name" value="POZ domain"/>
    <property type="match status" value="1"/>
</dbReference>
<dbReference type="Gene3D" id="3.30.710.10">
    <property type="entry name" value="Potassium Channel Kv1.1, Chain A"/>
    <property type="match status" value="1"/>
</dbReference>
<protein>
    <recommendedName>
        <fullName evidence="4">BTB domain-containing protein</fullName>
    </recommendedName>
</protein>
<dbReference type="InterPro" id="IPR006652">
    <property type="entry name" value="Kelch_1"/>
</dbReference>
<feature type="region of interest" description="Disordered" evidence="3">
    <location>
        <begin position="55"/>
        <end position="74"/>
    </location>
</feature>